<evidence type="ECO:0000313" key="2">
    <source>
        <dbReference type="Proteomes" id="UP000440694"/>
    </source>
</evidence>
<reference evidence="1 2" key="1">
    <citation type="submission" date="2019-11" db="EMBL/GenBank/DDBJ databases">
        <title>Identification of a novel strain.</title>
        <authorList>
            <person name="Xu Q."/>
            <person name="Wang G."/>
        </authorList>
    </citation>
    <scope>NUCLEOTIDE SEQUENCE [LARGE SCALE GENOMIC DNA]</scope>
    <source>
        <strain evidence="2">xq</strain>
    </source>
</reference>
<organism evidence="1 2">
    <name type="scientific">Hyphomicrobium album</name>
    <dbReference type="NCBI Taxonomy" id="2665159"/>
    <lineage>
        <taxon>Bacteria</taxon>
        <taxon>Pseudomonadati</taxon>
        <taxon>Pseudomonadota</taxon>
        <taxon>Alphaproteobacteria</taxon>
        <taxon>Hyphomicrobiales</taxon>
        <taxon>Hyphomicrobiaceae</taxon>
        <taxon>Hyphomicrobium</taxon>
    </lineage>
</organism>
<proteinExistence type="predicted"/>
<dbReference type="AlphaFoldDB" id="A0A6I3KIF5"/>
<dbReference type="RefSeq" id="WP_154738596.1">
    <property type="nucleotide sequence ID" value="NZ_WMBQ01000001.1"/>
</dbReference>
<comment type="caution">
    <text evidence="1">The sequence shown here is derived from an EMBL/GenBank/DDBJ whole genome shotgun (WGS) entry which is preliminary data.</text>
</comment>
<gene>
    <name evidence="1" type="ORF">GIW81_07230</name>
</gene>
<dbReference type="Proteomes" id="UP000440694">
    <property type="component" value="Unassembled WGS sequence"/>
</dbReference>
<accession>A0A6I3KIF5</accession>
<evidence type="ECO:0000313" key="1">
    <source>
        <dbReference type="EMBL" id="MTD94129.1"/>
    </source>
</evidence>
<sequence>MSGGAFGDMSRGVARAAAAAAAIAVGAAAAVGVPREFSDEEVTAAVKAVIAERSKDGVFSFSDARTGDALALVFEDVRIVRGLPVFGWFPNVSFHDHATGAKKYTLDFWLKPDGDRLKLVDIRVHKAPRPDGAGWMSVTRPPLAWWWLPTMKRASAVAGMPAWQVMGAIHAQVADGAVTDGINLKDASGEEISLQLVDIEQPVGRSKTDGRYFACGVLRKFGTEATFYSTPYWLDAKTKLVTAGSAKRLVEPLTGGSKAASEPRCDVGGIAFDIVD</sequence>
<dbReference type="EMBL" id="WMBQ01000001">
    <property type="protein sequence ID" value="MTD94129.1"/>
    <property type="molecule type" value="Genomic_DNA"/>
</dbReference>
<protein>
    <submittedName>
        <fullName evidence="1">Uncharacterized protein</fullName>
    </submittedName>
</protein>
<keyword evidence="2" id="KW-1185">Reference proteome</keyword>
<name>A0A6I3KIF5_9HYPH</name>